<keyword evidence="1" id="KW-0732">Signal</keyword>
<dbReference type="AlphaFoldDB" id="A0A212U201"/>
<name>A0A212U201_9MICO</name>
<dbReference type="Proteomes" id="UP000198122">
    <property type="component" value="Unassembled WGS sequence"/>
</dbReference>
<dbReference type="EMBL" id="FYEZ01000002">
    <property type="protein sequence ID" value="SNC72263.1"/>
    <property type="molecule type" value="Genomic_DNA"/>
</dbReference>
<protein>
    <recommendedName>
        <fullName evidence="4">Antimicrobial peptide, SdpC family</fullName>
    </recommendedName>
</protein>
<evidence type="ECO:0000256" key="1">
    <source>
        <dbReference type="SAM" id="SignalP"/>
    </source>
</evidence>
<keyword evidence="3" id="KW-1185">Reference proteome</keyword>
<reference evidence="2 3" key="1">
    <citation type="submission" date="2017-06" db="EMBL/GenBank/DDBJ databases">
        <authorList>
            <person name="Kim H.J."/>
            <person name="Triplett B.A."/>
        </authorList>
    </citation>
    <scope>NUCLEOTIDE SEQUENCE [LARGE SCALE GENOMIC DNA]</scope>
    <source>
        <strain evidence="2 3">DSM 22179</strain>
    </source>
</reference>
<feature type="chain" id="PRO_5011654103" description="Antimicrobial peptide, SdpC family" evidence="1">
    <location>
        <begin position="29"/>
        <end position="190"/>
    </location>
</feature>
<proteinExistence type="predicted"/>
<sequence>MHAVSRRIACSGGIAVMLGAIVPAHAVAAPEQSSLLQKVAQMGERFRWEGNRLHLEASTGELRHRHGFSSAEIHELRAVLRRANDTSRASAPGMDEVVAAGRLLYLSHSDLTVGTAAALTAAAEVGPAALAAAWATFSAAFSGPLGFATAVLGGAFFADFAVKILQAVASGKGIGIYSQFGLPPLRVEVE</sequence>
<gene>
    <name evidence="2" type="ORF">SAMN05445756_1783</name>
</gene>
<feature type="signal peptide" evidence="1">
    <location>
        <begin position="1"/>
        <end position="28"/>
    </location>
</feature>
<evidence type="ECO:0000313" key="2">
    <source>
        <dbReference type="EMBL" id="SNC72263.1"/>
    </source>
</evidence>
<evidence type="ECO:0000313" key="3">
    <source>
        <dbReference type="Proteomes" id="UP000198122"/>
    </source>
</evidence>
<accession>A0A212U201</accession>
<organism evidence="2 3">
    <name type="scientific">Kytococcus aerolatus</name>
    <dbReference type="NCBI Taxonomy" id="592308"/>
    <lineage>
        <taxon>Bacteria</taxon>
        <taxon>Bacillati</taxon>
        <taxon>Actinomycetota</taxon>
        <taxon>Actinomycetes</taxon>
        <taxon>Micrococcales</taxon>
        <taxon>Kytococcaceae</taxon>
        <taxon>Kytococcus</taxon>
    </lineage>
</organism>
<evidence type="ECO:0008006" key="4">
    <source>
        <dbReference type="Google" id="ProtNLM"/>
    </source>
</evidence>